<dbReference type="InterPro" id="IPR023346">
    <property type="entry name" value="Lysozyme-like_dom_sf"/>
</dbReference>
<dbReference type="PANTHER" id="PTHR37423:SF2">
    <property type="entry name" value="MEMBRANE-BOUND LYTIC MUREIN TRANSGLYCOSYLASE C"/>
    <property type="match status" value="1"/>
</dbReference>
<dbReference type="AlphaFoldDB" id="A0AAU8A463"/>
<dbReference type="PANTHER" id="PTHR37423">
    <property type="entry name" value="SOLUBLE LYTIC MUREIN TRANSGLYCOSYLASE-RELATED"/>
    <property type="match status" value="1"/>
</dbReference>
<protein>
    <submittedName>
        <fullName evidence="3">Transglycosylase SLT domain-containing protein</fullName>
    </submittedName>
</protein>
<dbReference type="EMBL" id="CP099959">
    <property type="protein sequence ID" value="XCC58400.1"/>
    <property type="molecule type" value="Genomic_DNA"/>
</dbReference>
<sequence>MVQKLLLIILLAYPHVAFGSLMAKIINDFPVCKNILCFERDLGYSSLQKIQIDKEISSLISAIPLLKYYSEALNQQGIPGYYAFIPLIESSNLPTAVSSAGASGVWQLMPSTAFDGGIFYHNSYDYRHDLYLSTMVAVRHIKILDEKYFGNLAIVLAAYNWGGANVDRLLKKFNNTDDFFLNLPEETKSYIRKFYRINNNLQTINFSHPIWSYPDVHYLMTVTKKDNLNDILYNNNKISSFLNPIGFHRNFYVVPTENFNKYYQHNVNVKSNSKTVVKSKQNKCFFDDSYQTSYIIKSTDTVISLSKLLGKDELLINKNYVRDGKLKVGMVIRMSSKKLDSSCF</sequence>
<dbReference type="Gene3D" id="1.10.530.10">
    <property type="match status" value="1"/>
</dbReference>
<accession>A0AAU8A463</accession>
<evidence type="ECO:0000313" key="3">
    <source>
        <dbReference type="EMBL" id="XCC58400.1"/>
    </source>
</evidence>
<dbReference type="GO" id="GO:0008933">
    <property type="term" value="F:peptidoglycan lytic transglycosylase activity"/>
    <property type="evidence" value="ECO:0007669"/>
    <property type="project" value="InterPro"/>
</dbReference>
<reference evidence="3" key="1">
    <citation type="submission" date="2022-06" db="EMBL/GenBank/DDBJ databases">
        <title>New Polynucleobacter species.</title>
        <authorList>
            <person name="Hahn M.W."/>
        </authorList>
    </citation>
    <scope>NUCLEOTIDE SEQUENCE</scope>
    <source>
        <strain evidence="3">UK-FUSCHL-C3</strain>
    </source>
</reference>
<gene>
    <name evidence="3" type="ORF">NKE59_03670</name>
</gene>
<comment type="similarity">
    <text evidence="1">Belongs to the transglycosylase Slt family.</text>
</comment>
<dbReference type="PROSITE" id="PS00922">
    <property type="entry name" value="TRANSGLYCOSYLASE"/>
    <property type="match status" value="1"/>
</dbReference>
<dbReference type="InterPro" id="IPR008258">
    <property type="entry name" value="Transglycosylase_SLT_dom_1"/>
</dbReference>
<organism evidence="3">
    <name type="scientific">Polynucleobacter sp. UK-FUSCHL-C3</name>
    <dbReference type="NCBI Taxonomy" id="2955208"/>
    <lineage>
        <taxon>Bacteria</taxon>
        <taxon>Pseudomonadati</taxon>
        <taxon>Pseudomonadota</taxon>
        <taxon>Betaproteobacteria</taxon>
        <taxon>Burkholderiales</taxon>
        <taxon>Burkholderiaceae</taxon>
        <taxon>Polynucleobacter</taxon>
    </lineage>
</organism>
<dbReference type="RefSeq" id="WP_353439628.1">
    <property type="nucleotide sequence ID" value="NZ_CP099959.1"/>
</dbReference>
<evidence type="ECO:0000259" key="2">
    <source>
        <dbReference type="Pfam" id="PF01464"/>
    </source>
</evidence>
<dbReference type="GO" id="GO:0016020">
    <property type="term" value="C:membrane"/>
    <property type="evidence" value="ECO:0007669"/>
    <property type="project" value="InterPro"/>
</dbReference>
<dbReference type="GO" id="GO:0000270">
    <property type="term" value="P:peptidoglycan metabolic process"/>
    <property type="evidence" value="ECO:0007669"/>
    <property type="project" value="InterPro"/>
</dbReference>
<dbReference type="SUPFAM" id="SSF53955">
    <property type="entry name" value="Lysozyme-like"/>
    <property type="match status" value="1"/>
</dbReference>
<name>A0AAU8A463_9BURK</name>
<feature type="domain" description="Transglycosylase SLT" evidence="2">
    <location>
        <begin position="79"/>
        <end position="177"/>
    </location>
</feature>
<proteinExistence type="inferred from homology"/>
<dbReference type="InterPro" id="IPR000189">
    <property type="entry name" value="Transglyc_AS"/>
</dbReference>
<dbReference type="Pfam" id="PF01464">
    <property type="entry name" value="SLT"/>
    <property type="match status" value="1"/>
</dbReference>
<evidence type="ECO:0000256" key="1">
    <source>
        <dbReference type="ARBA" id="ARBA00007734"/>
    </source>
</evidence>